<proteinExistence type="predicted"/>
<name>A0A5K7SCQ8_9BACT</name>
<feature type="domain" description="SbsA Ig-like" evidence="2">
    <location>
        <begin position="135"/>
        <end position="264"/>
    </location>
</feature>
<dbReference type="AlphaFoldDB" id="A0A5K7SCQ8"/>
<keyword evidence="4" id="KW-1185">Reference proteome</keyword>
<feature type="domain" description="SbsA Ig-like" evidence="2">
    <location>
        <begin position="7"/>
        <end position="125"/>
    </location>
</feature>
<keyword evidence="1" id="KW-0732">Signal</keyword>
<reference evidence="3" key="1">
    <citation type="journal article" date="2020" name="Int. J. Syst. Evol. Microbiol.">
        <title>Aquipluma nitroreducens gen. nov. sp. nov., a novel facultatively anaerobic bacterium isolated from a freshwater lake.</title>
        <authorList>
            <person name="Watanabe M."/>
            <person name="Kojima H."/>
            <person name="Fukui M."/>
        </authorList>
    </citation>
    <scope>NUCLEOTIDE SEQUENCE</scope>
    <source>
        <strain evidence="3">MeG22</strain>
    </source>
</reference>
<sequence>MVYGGVIDRVPADGKTNVKPSTDLTLTFDYPLAQGEDYTGAVIQLFKNGDTSPADAITLPSSRFVIDGSKITIDLQATLSDNTGYYVVMPDKVVKEMKPDGTSVVFPGFVAPTATAPALDWNFTTGDFTAPKLATLSTFTPADGATNVGGAFSSSNALSIKTSSFTVKFNEPVTGVSGKYIKIYTAAGNVHEMIDAGDASRITITSSGSTNGTVEFTTTNLRENSDYYILIDAGAFVDTNADSDLNNKNPFAGLSDKTKWNFTTRDYTPAKFATDYPAFGTVASTSVDLKVKLDEPADVYFIAYSKATVDGTSFTAPTAATVIAGGGSAKMVAATTAGTEYTYKYQNLTEGEEYVFFYVSVNKAKYGPTPTNDPLTSAVGKTDSKTTLDVQAPTVAISGLTPADNATGVAQYLDGVTADGHGTVSIKFTENVKAGAGNIILKKSSDNSTVESIDITSDKVVFGPSTGTGTATDLVTVKFATKLASASGYYINIASGVISDKSGNKFDGITTATGWNFTTKDVVAPTVTFSSPAHEGVLASNETVVLTFSEDIYSDETGTVMMNSTTALSSIAVEKDNDPVTPTSVSYGAKKITITVAWTQNSTYVVKLLKNKAYDLSGNVIATEQKKSYNTDSYDDPYVGTNNTANTAVDGQSYTKNPSDNLVVRFSEDVELLGGGAITNDNIGS</sequence>
<dbReference type="KEGG" id="anf:AQPE_3441"/>
<evidence type="ECO:0000256" key="1">
    <source>
        <dbReference type="ARBA" id="ARBA00022729"/>
    </source>
</evidence>
<dbReference type="Pfam" id="PF13205">
    <property type="entry name" value="Big_5"/>
    <property type="match status" value="4"/>
</dbReference>
<organism evidence="3 4">
    <name type="scientific">Aquipluma nitroreducens</name>
    <dbReference type="NCBI Taxonomy" id="2010828"/>
    <lineage>
        <taxon>Bacteria</taxon>
        <taxon>Pseudomonadati</taxon>
        <taxon>Bacteroidota</taxon>
        <taxon>Bacteroidia</taxon>
        <taxon>Marinilabiliales</taxon>
        <taxon>Prolixibacteraceae</taxon>
        <taxon>Aquipluma</taxon>
    </lineage>
</organism>
<dbReference type="Proteomes" id="UP001193389">
    <property type="component" value="Chromosome"/>
</dbReference>
<evidence type="ECO:0000313" key="4">
    <source>
        <dbReference type="Proteomes" id="UP001193389"/>
    </source>
</evidence>
<evidence type="ECO:0000313" key="3">
    <source>
        <dbReference type="EMBL" id="BBE19265.1"/>
    </source>
</evidence>
<protein>
    <recommendedName>
        <fullName evidence="2">SbsA Ig-like domain-containing protein</fullName>
    </recommendedName>
</protein>
<feature type="domain" description="SbsA Ig-like" evidence="2">
    <location>
        <begin position="390"/>
        <end position="519"/>
    </location>
</feature>
<accession>A0A5K7SCQ8</accession>
<dbReference type="InterPro" id="IPR032812">
    <property type="entry name" value="SbsA_Ig"/>
</dbReference>
<gene>
    <name evidence="3" type="ORF">AQPE_3441</name>
</gene>
<feature type="domain" description="SbsA Ig-like" evidence="2">
    <location>
        <begin position="521"/>
        <end position="630"/>
    </location>
</feature>
<evidence type="ECO:0000259" key="2">
    <source>
        <dbReference type="Pfam" id="PF13205"/>
    </source>
</evidence>
<dbReference type="EMBL" id="AP018694">
    <property type="protein sequence ID" value="BBE19265.1"/>
    <property type="molecule type" value="Genomic_DNA"/>
</dbReference>